<feature type="domain" description="Envelope protein N-terminal" evidence="2">
    <location>
        <begin position="137"/>
        <end position="374"/>
    </location>
</feature>
<feature type="transmembrane region" description="Helical" evidence="1">
    <location>
        <begin position="607"/>
        <end position="626"/>
    </location>
</feature>
<name>A0A1H7J6X5_HALLR</name>
<accession>A0A1H7J6X5</accession>
<gene>
    <name evidence="3" type="ORF">SAMN04488691_1011121</name>
</gene>
<evidence type="ECO:0000256" key="1">
    <source>
        <dbReference type="SAM" id="Phobius"/>
    </source>
</evidence>
<dbReference type="InterPro" id="IPR006311">
    <property type="entry name" value="TAT_signal"/>
</dbReference>
<dbReference type="AlphaFoldDB" id="A0A1H7J6X5"/>
<keyword evidence="1" id="KW-0472">Membrane</keyword>
<dbReference type="NCBIfam" id="TIGR01409">
    <property type="entry name" value="TAT_signal_seq"/>
    <property type="match status" value="1"/>
</dbReference>
<keyword evidence="1" id="KW-0812">Transmembrane</keyword>
<dbReference type="RefSeq" id="WP_170836870.1">
    <property type="nucleotide sequence ID" value="NZ_FOAD01000001.1"/>
</dbReference>
<evidence type="ECO:0000313" key="3">
    <source>
        <dbReference type="EMBL" id="SEK70491.1"/>
    </source>
</evidence>
<evidence type="ECO:0000259" key="2">
    <source>
        <dbReference type="Pfam" id="PF26255"/>
    </source>
</evidence>
<evidence type="ECO:0000313" key="4">
    <source>
        <dbReference type="Proteomes" id="UP000183894"/>
    </source>
</evidence>
<dbReference type="EMBL" id="FOAD01000001">
    <property type="protein sequence ID" value="SEK70491.1"/>
    <property type="molecule type" value="Genomic_DNA"/>
</dbReference>
<keyword evidence="1" id="KW-1133">Transmembrane helix</keyword>
<dbReference type="InterPro" id="IPR058677">
    <property type="entry name" value="ORF4_N"/>
</dbReference>
<proteinExistence type="predicted"/>
<dbReference type="PROSITE" id="PS51318">
    <property type="entry name" value="TAT"/>
    <property type="match status" value="1"/>
</dbReference>
<sequence length="632" mass="66143">MRDSDTTTEEHSYQPTLSRRGFLRAAAVGTGAAAVGTGGIATQTQRAQAIGPAILLAYPAATTIATLATATVVGQHFLGGGESVDPQEVNDTAVAQSTWEISTSVSEGRSTFIEELRHEYGIGEEVDALSTSHGAAMWSALETSVARSRVDGDTKTAAVDDARDALNQYAGNSVWNNIDRWNKFWTAMGPAVGKSISGEGVVTPANGAFTALEDSSQTAIDPAAVEPLVEIDGKTYVWADSLDGPNVDLPNWLDLTAVAGENSDVNADDLYVTRVVVDGSVVDILDPTTSTVINATHPDYGTQTLADAGLYATLVDITRTLRNDLSAGLTDTVDAIYEQFDIGERSPSDIISAQGMLQEFDGGDQLTEQEAVAGLVARGYALPSDLQNPVTVNHPDLEGETSGWLFVDSPKTLKLTGGTTVPSSDYEMAYIVYDSAVDGATKTAMLSGTSDLQIVEYAGEKRTQLDFREEDTATYERYIYILEDHDKLSPDAAATLQVSDSEGSATYAASLLESPGTDAPSGTVYQLPIDSGDGGLDGTSGTPIESVELVEGLTIEDRSTSFVSDPTSPTKSNERVDQMLAEWEEIREQLDGLDGAGGGGGSSDDGLGLGSIAALVAGGGILAYILNGGGGR</sequence>
<protein>
    <submittedName>
        <fullName evidence="3">Tat (Twin-arginine translocation) pathway signal sequence</fullName>
    </submittedName>
</protein>
<dbReference type="Proteomes" id="UP000183894">
    <property type="component" value="Unassembled WGS sequence"/>
</dbReference>
<reference evidence="3 4" key="1">
    <citation type="submission" date="2016-10" db="EMBL/GenBank/DDBJ databases">
        <authorList>
            <person name="de Groot N.N."/>
        </authorList>
    </citation>
    <scope>NUCLEOTIDE SEQUENCE [LARGE SCALE GENOMIC DNA]</scope>
    <source>
        <strain evidence="3 4">CDM_5</strain>
    </source>
</reference>
<dbReference type="Pfam" id="PF26255">
    <property type="entry name" value="Viral_env_HRPV"/>
    <property type="match status" value="1"/>
</dbReference>
<dbReference type="InterPro" id="IPR019546">
    <property type="entry name" value="TAT_signal_bac_arc"/>
</dbReference>
<dbReference type="OrthoDB" id="351049at2157"/>
<organism evidence="3 4">
    <name type="scientific">Haloferax larsenii</name>
    <dbReference type="NCBI Taxonomy" id="302484"/>
    <lineage>
        <taxon>Archaea</taxon>
        <taxon>Methanobacteriati</taxon>
        <taxon>Methanobacteriota</taxon>
        <taxon>Stenosarchaea group</taxon>
        <taxon>Halobacteria</taxon>
        <taxon>Halobacteriales</taxon>
        <taxon>Haloferacaceae</taxon>
        <taxon>Haloferax</taxon>
    </lineage>
</organism>